<dbReference type="Gene3D" id="2.70.98.10">
    <property type="match status" value="1"/>
</dbReference>
<dbReference type="InterPro" id="IPR027839">
    <property type="entry name" value="DUF4432"/>
</dbReference>
<keyword evidence="2" id="KW-1185">Reference proteome</keyword>
<dbReference type="SUPFAM" id="SSF74650">
    <property type="entry name" value="Galactose mutarotase-like"/>
    <property type="match status" value="1"/>
</dbReference>
<accession>A0ABX0YAL6</accession>
<evidence type="ECO:0000313" key="1">
    <source>
        <dbReference type="EMBL" id="NJO99331.1"/>
    </source>
</evidence>
<dbReference type="EMBL" id="JAAVJI010000001">
    <property type="protein sequence ID" value="NJO99331.1"/>
    <property type="molecule type" value="Genomic_DNA"/>
</dbReference>
<dbReference type="Proteomes" id="UP000746535">
    <property type="component" value="Unassembled WGS sequence"/>
</dbReference>
<organism evidence="1 2">
    <name type="scientific">Pseudomonas quercus</name>
    <dbReference type="NCBI Taxonomy" id="2722792"/>
    <lineage>
        <taxon>Bacteria</taxon>
        <taxon>Pseudomonadati</taxon>
        <taxon>Pseudomonadota</taxon>
        <taxon>Gammaproteobacteria</taxon>
        <taxon>Pseudomonadales</taxon>
        <taxon>Pseudomonadaceae</taxon>
        <taxon>Pseudomonas</taxon>
    </lineage>
</organism>
<dbReference type="Pfam" id="PF14486">
    <property type="entry name" value="DUF4432"/>
    <property type="match status" value="1"/>
</dbReference>
<evidence type="ECO:0000313" key="2">
    <source>
        <dbReference type="Proteomes" id="UP000746535"/>
    </source>
</evidence>
<dbReference type="RefSeq" id="WP_168080400.1">
    <property type="nucleotide sequence ID" value="NZ_JAAVJI010000001.1"/>
</dbReference>
<dbReference type="InterPro" id="IPR011013">
    <property type="entry name" value="Gal_mutarotase_sf_dom"/>
</dbReference>
<dbReference type="CDD" id="cd09269">
    <property type="entry name" value="deoxyribose_mutarotase"/>
    <property type="match status" value="1"/>
</dbReference>
<name>A0ABX0YAL6_9PSED</name>
<reference evidence="1 2" key="1">
    <citation type="submission" date="2020-03" db="EMBL/GenBank/DDBJ databases">
        <authorList>
            <person name="Wang L."/>
            <person name="He N."/>
            <person name="Li Y."/>
            <person name="Fang Y."/>
            <person name="Zhang F."/>
        </authorList>
    </citation>
    <scope>NUCLEOTIDE SEQUENCE [LARGE SCALE GENOMIC DNA]</scope>
    <source>
        <strain evidence="2">hsmgli-8</strain>
    </source>
</reference>
<gene>
    <name evidence="1" type="ORF">HBH25_00400</name>
</gene>
<comment type="caution">
    <text evidence="1">The sequence shown here is derived from an EMBL/GenBank/DDBJ whole genome shotgun (WGS) entry which is preliminary data.</text>
</comment>
<sequence>MSQEMMRLPLYPQLWSDTTKPVLESEHLSAHAFTYPSGVKALSLENSRGRLVVLPWQGQMIWAAEFDGQNLTMLNLFDQPRPTPTIMGTYGCFMFHAGLLRNGCPAPEDDHPLHGEMPCAPMDRAWLEVGEDEAGAYLRLAGDYDYVQGFGDRYRASPSVTLRPDSGLFEIGMQVLNQAGKPMDLMYMAHMNYAYVEGGRFSQPLGFERQRMRTSVPAHVHPTEHWKAYMADLTADPARLQVLDSPALYDPEVVSFFEGVQADAQGQAHFFLEHPNGAAFYTRYSPEQFSHATRWVLHNVDQQVGAFILPATCEPEGYHAERAKGTVRSLAPGERAVFSLTTGYLSASERQALAI</sequence>
<proteinExistence type="predicted"/>
<dbReference type="InterPro" id="IPR014718">
    <property type="entry name" value="GH-type_carb-bd"/>
</dbReference>
<protein>
    <submittedName>
        <fullName evidence="1">DUF4432 family protein</fullName>
    </submittedName>
</protein>